<sequence>MIDNSTENGERITADQIDTTFLNRFAAGFVAMMNNMYDVAIQRLPQSSGDEEAKLEASSKKRSAYQGLADNRPVEFDEGYGSGGYRGSERFHHLYH</sequence>
<accession>A0A0M6Z9E3</accession>
<dbReference type="GeneID" id="97668898"/>
<keyword evidence="3" id="KW-1185">Reference proteome</keyword>
<dbReference type="Proteomes" id="UP000049983">
    <property type="component" value="Unassembled WGS sequence"/>
</dbReference>
<dbReference type="AlphaFoldDB" id="A0A0M6Z9E3"/>
<dbReference type="RefSeq" id="WP_144435970.1">
    <property type="nucleotide sequence ID" value="NZ_CXWA01000002.1"/>
</dbReference>
<evidence type="ECO:0000256" key="1">
    <source>
        <dbReference type="SAM" id="MobiDB-lite"/>
    </source>
</evidence>
<feature type="region of interest" description="Disordered" evidence="1">
    <location>
        <begin position="47"/>
        <end position="68"/>
    </location>
</feature>
<evidence type="ECO:0000313" key="3">
    <source>
        <dbReference type="Proteomes" id="UP000049983"/>
    </source>
</evidence>
<protein>
    <submittedName>
        <fullName evidence="2">Uncharacterized protein</fullName>
    </submittedName>
</protein>
<dbReference type="EMBL" id="CXWC01000002">
    <property type="protein sequence ID" value="CTQ67434.1"/>
    <property type="molecule type" value="Genomic_DNA"/>
</dbReference>
<evidence type="ECO:0000313" key="2">
    <source>
        <dbReference type="EMBL" id="CTQ67434.1"/>
    </source>
</evidence>
<reference evidence="3" key="1">
    <citation type="submission" date="2015-07" db="EMBL/GenBank/DDBJ databases">
        <authorList>
            <person name="Rodrigo-Torres Lidia"/>
            <person name="Arahal R.David."/>
        </authorList>
    </citation>
    <scope>NUCLEOTIDE SEQUENCE [LARGE SCALE GENOMIC DNA]</scope>
    <source>
        <strain evidence="3">CECT 5096</strain>
    </source>
</reference>
<name>A0A0M6Z9E3_9HYPH</name>
<gene>
    <name evidence="2" type="ORF">LA5096_01477</name>
</gene>
<organism evidence="2 3">
    <name type="scientific">Roseibium album</name>
    <dbReference type="NCBI Taxonomy" id="311410"/>
    <lineage>
        <taxon>Bacteria</taxon>
        <taxon>Pseudomonadati</taxon>
        <taxon>Pseudomonadota</taxon>
        <taxon>Alphaproteobacteria</taxon>
        <taxon>Hyphomicrobiales</taxon>
        <taxon>Stappiaceae</taxon>
        <taxon>Roseibium</taxon>
    </lineage>
</organism>
<proteinExistence type="predicted"/>